<evidence type="ECO:0000313" key="6">
    <source>
        <dbReference type="EMBL" id="MSU90766.1"/>
    </source>
</evidence>
<gene>
    <name evidence="6" type="ORF">GE300_14275</name>
</gene>
<dbReference type="InterPro" id="IPR000917">
    <property type="entry name" value="Sulfatase_N"/>
</dbReference>
<evidence type="ECO:0000256" key="2">
    <source>
        <dbReference type="ARBA" id="ARBA00022723"/>
    </source>
</evidence>
<organism evidence="6 7">
    <name type="scientific">Halovulum marinum</name>
    <dbReference type="NCBI Taxonomy" id="2662447"/>
    <lineage>
        <taxon>Bacteria</taxon>
        <taxon>Pseudomonadati</taxon>
        <taxon>Pseudomonadota</taxon>
        <taxon>Alphaproteobacteria</taxon>
        <taxon>Rhodobacterales</taxon>
        <taxon>Paracoccaceae</taxon>
        <taxon>Halovulum</taxon>
    </lineage>
</organism>
<keyword evidence="4" id="KW-0106">Calcium</keyword>
<reference evidence="6 7" key="1">
    <citation type="submission" date="2019-10" db="EMBL/GenBank/DDBJ databases">
        <title>Cognatihalovulum marinum gen. nov. sp. nov., a new member of the family Rhodobacteraceae isolated from deep seawater of the Northwest Indian Ocean.</title>
        <authorList>
            <person name="Ruan C."/>
            <person name="Wang J."/>
            <person name="Zheng X."/>
            <person name="Song L."/>
            <person name="Zhu Y."/>
            <person name="Huang Y."/>
            <person name="Lu Z."/>
            <person name="Du W."/>
            <person name="Huang L."/>
            <person name="Dai X."/>
        </authorList>
    </citation>
    <scope>NUCLEOTIDE SEQUENCE [LARGE SCALE GENOMIC DNA]</scope>
    <source>
        <strain evidence="6 7">2CG4</strain>
    </source>
</reference>
<evidence type="ECO:0000256" key="1">
    <source>
        <dbReference type="ARBA" id="ARBA00008779"/>
    </source>
</evidence>
<dbReference type="GO" id="GO:0004065">
    <property type="term" value="F:arylsulfatase activity"/>
    <property type="evidence" value="ECO:0007669"/>
    <property type="project" value="TreeGrafter"/>
</dbReference>
<sequence>MADARPDIVVVLVDQMRRDALGFCGDPNVRTPVLDRMARGGLVFDAMCSTFPCCVPFRFSMMTGQYAHSRMVPALGYRMSPAERTLGEAVQAAGYRTGYVGKWHLHSLYGTVGGQSLAQANRRPIPASHRRGFDHWRGFELRNDYHDTWIFEDDASQPVRLEGYQTDALFALARDWVAAPRDDPGFLILSVEAPHPPFDAPEAAVAAVAARGPYAPRPNVDVAAISAFPPEWHRMLGDGRRMEDVPPEERDAIFTRSMQTYCAMIEVIDANMGALLSAVKSQPNGRETVVLFLSDHGELGGSHGLLGKAEPYEESVGVPFLAWATDPALVPPGRRCGAPVGTEDLFPTLTGLAGGHGPAAPGRDLSGLIAGGAEPEDDAVLLEFTAEVRPGRRYHDQTWRGIRTRHSKYVVIGNDDGVRPWMLFDLAADPCEQRNLVDAPAHAPARRDLHHRLAALLRRTGDDFPITLPGG</sequence>
<dbReference type="RefSeq" id="WP_154447252.1">
    <property type="nucleotide sequence ID" value="NZ_WIND01000012.1"/>
</dbReference>
<dbReference type="Gene3D" id="3.40.720.10">
    <property type="entry name" value="Alkaline Phosphatase, subunit A"/>
    <property type="match status" value="1"/>
</dbReference>
<comment type="similarity">
    <text evidence="1">Belongs to the sulfatase family.</text>
</comment>
<evidence type="ECO:0000259" key="5">
    <source>
        <dbReference type="Pfam" id="PF00884"/>
    </source>
</evidence>
<dbReference type="EMBL" id="WIND01000012">
    <property type="protein sequence ID" value="MSU90766.1"/>
    <property type="molecule type" value="Genomic_DNA"/>
</dbReference>
<dbReference type="InterPro" id="IPR050738">
    <property type="entry name" value="Sulfatase"/>
</dbReference>
<keyword evidence="6" id="KW-0808">Transferase</keyword>
<name>A0A6L5Z2H6_9RHOB</name>
<dbReference type="GO" id="GO:0016740">
    <property type="term" value="F:transferase activity"/>
    <property type="evidence" value="ECO:0007669"/>
    <property type="project" value="UniProtKB-KW"/>
</dbReference>
<evidence type="ECO:0000256" key="4">
    <source>
        <dbReference type="ARBA" id="ARBA00022837"/>
    </source>
</evidence>
<evidence type="ECO:0000256" key="3">
    <source>
        <dbReference type="ARBA" id="ARBA00022801"/>
    </source>
</evidence>
<dbReference type="InterPro" id="IPR017850">
    <property type="entry name" value="Alkaline_phosphatase_core_sf"/>
</dbReference>
<dbReference type="GO" id="GO:0046872">
    <property type="term" value="F:metal ion binding"/>
    <property type="evidence" value="ECO:0007669"/>
    <property type="project" value="UniProtKB-KW"/>
</dbReference>
<dbReference type="Pfam" id="PF00884">
    <property type="entry name" value="Sulfatase"/>
    <property type="match status" value="1"/>
</dbReference>
<dbReference type="InterPro" id="IPR024607">
    <property type="entry name" value="Sulfatase_CS"/>
</dbReference>
<dbReference type="AlphaFoldDB" id="A0A6L5Z2H6"/>
<dbReference type="Proteomes" id="UP000474957">
    <property type="component" value="Unassembled WGS sequence"/>
</dbReference>
<keyword evidence="2" id="KW-0479">Metal-binding</keyword>
<keyword evidence="3 6" id="KW-0378">Hydrolase</keyword>
<evidence type="ECO:0000313" key="7">
    <source>
        <dbReference type="Proteomes" id="UP000474957"/>
    </source>
</evidence>
<accession>A0A6L5Z2H6</accession>
<dbReference type="SUPFAM" id="SSF53649">
    <property type="entry name" value="Alkaline phosphatase-like"/>
    <property type="match status" value="1"/>
</dbReference>
<dbReference type="PANTHER" id="PTHR42693:SF53">
    <property type="entry name" value="ENDO-4-O-SULFATASE"/>
    <property type="match status" value="1"/>
</dbReference>
<keyword evidence="7" id="KW-1185">Reference proteome</keyword>
<proteinExistence type="inferred from homology"/>
<dbReference type="PANTHER" id="PTHR42693">
    <property type="entry name" value="ARYLSULFATASE FAMILY MEMBER"/>
    <property type="match status" value="1"/>
</dbReference>
<comment type="caution">
    <text evidence="6">The sequence shown here is derived from an EMBL/GenBank/DDBJ whole genome shotgun (WGS) entry which is preliminary data.</text>
</comment>
<protein>
    <submittedName>
        <fullName evidence="6">Sulfatase-like hydrolase/transferase</fullName>
    </submittedName>
</protein>
<dbReference type="PROSITE" id="PS00149">
    <property type="entry name" value="SULFATASE_2"/>
    <property type="match status" value="1"/>
</dbReference>
<feature type="domain" description="Sulfatase N-terminal" evidence="5">
    <location>
        <begin position="6"/>
        <end position="354"/>
    </location>
</feature>